<evidence type="ECO:0000313" key="7">
    <source>
        <dbReference type="Proteomes" id="UP000006334"/>
    </source>
</evidence>
<evidence type="ECO:0000256" key="1">
    <source>
        <dbReference type="ARBA" id="ARBA00022737"/>
    </source>
</evidence>
<name>K6XVC9_9ALTE</name>
<dbReference type="InterPro" id="IPR019734">
    <property type="entry name" value="TPR_rpt"/>
</dbReference>
<evidence type="ECO:0000256" key="3">
    <source>
        <dbReference type="PROSITE-ProRule" id="PRU00339"/>
    </source>
</evidence>
<keyword evidence="2 3" id="KW-0802">TPR repeat</keyword>
<dbReference type="SUPFAM" id="SSF48452">
    <property type="entry name" value="TPR-like"/>
    <property type="match status" value="3"/>
</dbReference>
<keyword evidence="7" id="KW-1185">Reference proteome</keyword>
<organism evidence="6 7">
    <name type="scientific">Aliiglaciecola lipolytica E3</name>
    <dbReference type="NCBI Taxonomy" id="1127673"/>
    <lineage>
        <taxon>Bacteria</taxon>
        <taxon>Pseudomonadati</taxon>
        <taxon>Pseudomonadota</taxon>
        <taxon>Gammaproteobacteria</taxon>
        <taxon>Alteromonadales</taxon>
        <taxon>Alteromonadaceae</taxon>
        <taxon>Aliiglaciecola</taxon>
    </lineage>
</organism>
<keyword evidence="1" id="KW-0677">Repeat</keyword>
<dbReference type="PROSITE" id="PS50104">
    <property type="entry name" value="TIR"/>
    <property type="match status" value="1"/>
</dbReference>
<dbReference type="PANTHER" id="PTHR45641:SF19">
    <property type="entry name" value="NEPHROCYSTIN-3"/>
    <property type="match status" value="1"/>
</dbReference>
<comment type="caution">
    <text evidence="6">The sequence shown here is derived from an EMBL/GenBank/DDBJ whole genome shotgun (WGS) entry which is preliminary data.</text>
</comment>
<dbReference type="InterPro" id="IPR000157">
    <property type="entry name" value="TIR_dom"/>
</dbReference>
<sequence>MTTNQDDQAAGPAYRAFISYSHQDKVVASWLHKELERYRLPKKLIGKDTSLGAVPARLSPIFRDQDELPASGNLGHELQDALARSLFLIVICSPASAVSKWVNEEIRQFKVIHGADRVLALVVDGVPNAKPGAKQQECFAPALKFVVAADGTLTDEPSEPIAADLRKSADGKKLAKFKLISGLTGLRLDDLVQREAARRIRILVQISVASVLAAIFSVGLAIYANEQRLEANTQREIAEQESATARAVSDFLVSIFERANSLDENPNAITARSILDRGSQRITDELADQPLVQSRLSATIARAYNNLGLFNQAIDIVDSTLATSGVENSAAYLIKAEALHRKGELELSMAAAKHAQNLVELEHLGETTRVAAKKRADIARIQAVIHYQLGQHDAGLVAFGNALKELESVPEPNKVEIANTLQNRALLLSDAGEMVWAANDLARAKELVLASVGDQDILLGQIALAQAQVNFLSGNLEPALDQIKNAIAVLQRILENDNPTLADAYSMLGQIQHALGDLDQAKTALTQAVSIYTKAYAGRHYLSGIAEVYLGLIAGDQKDLVGALAHFEEAKLHYDVSYGEIHANHGDLLVNRATVLAAAGDIESAERDCKSGMDILNATLGNKAAFTQQLQAVCDELQNK</sequence>
<keyword evidence="4" id="KW-1133">Transmembrane helix</keyword>
<evidence type="ECO:0000313" key="6">
    <source>
        <dbReference type="EMBL" id="GAC15636.1"/>
    </source>
</evidence>
<gene>
    <name evidence="6" type="ORF">GLIP_3015</name>
</gene>
<dbReference type="Pfam" id="PF13424">
    <property type="entry name" value="TPR_12"/>
    <property type="match status" value="1"/>
</dbReference>
<dbReference type="RefSeq" id="WP_008845441.1">
    <property type="nucleotide sequence ID" value="NZ_BAEN01000059.1"/>
</dbReference>
<feature type="repeat" description="TPR" evidence="3">
    <location>
        <begin position="502"/>
        <end position="535"/>
    </location>
</feature>
<dbReference type="GO" id="GO:0007165">
    <property type="term" value="P:signal transduction"/>
    <property type="evidence" value="ECO:0007669"/>
    <property type="project" value="InterPro"/>
</dbReference>
<dbReference type="Proteomes" id="UP000006334">
    <property type="component" value="Unassembled WGS sequence"/>
</dbReference>
<feature type="transmembrane region" description="Helical" evidence="4">
    <location>
        <begin position="202"/>
        <end position="224"/>
    </location>
</feature>
<accession>K6XVC9</accession>
<dbReference type="PROSITE" id="PS50005">
    <property type="entry name" value="TPR"/>
    <property type="match status" value="1"/>
</dbReference>
<dbReference type="InterPro" id="IPR011990">
    <property type="entry name" value="TPR-like_helical_dom_sf"/>
</dbReference>
<dbReference type="OrthoDB" id="6376713at2"/>
<evidence type="ECO:0000259" key="5">
    <source>
        <dbReference type="PROSITE" id="PS50104"/>
    </source>
</evidence>
<dbReference type="SUPFAM" id="SSF52200">
    <property type="entry name" value="Toll/Interleukin receptor TIR domain"/>
    <property type="match status" value="1"/>
</dbReference>
<protein>
    <recommendedName>
        <fullName evidence="5">TIR domain-containing protein</fullName>
    </recommendedName>
</protein>
<dbReference type="InterPro" id="IPR035897">
    <property type="entry name" value="Toll_tir_struct_dom_sf"/>
</dbReference>
<dbReference type="EMBL" id="BAEN01000059">
    <property type="protein sequence ID" value="GAC15636.1"/>
    <property type="molecule type" value="Genomic_DNA"/>
</dbReference>
<feature type="domain" description="TIR" evidence="5">
    <location>
        <begin position="12"/>
        <end position="169"/>
    </location>
</feature>
<dbReference type="SMART" id="SM00255">
    <property type="entry name" value="TIR"/>
    <property type="match status" value="1"/>
</dbReference>
<evidence type="ECO:0000256" key="2">
    <source>
        <dbReference type="ARBA" id="ARBA00022803"/>
    </source>
</evidence>
<dbReference type="STRING" id="1127673.GLIP_3015"/>
<evidence type="ECO:0000256" key="4">
    <source>
        <dbReference type="SAM" id="Phobius"/>
    </source>
</evidence>
<dbReference type="Gene3D" id="3.40.50.10140">
    <property type="entry name" value="Toll/interleukin-1 receptor homology (TIR) domain"/>
    <property type="match status" value="1"/>
</dbReference>
<dbReference type="eggNOG" id="COG0457">
    <property type="taxonomic scope" value="Bacteria"/>
</dbReference>
<dbReference type="Pfam" id="PF13676">
    <property type="entry name" value="TIR_2"/>
    <property type="match status" value="1"/>
</dbReference>
<dbReference type="SMART" id="SM00028">
    <property type="entry name" value="TPR"/>
    <property type="match status" value="7"/>
</dbReference>
<keyword evidence="4" id="KW-0472">Membrane</keyword>
<dbReference type="PANTHER" id="PTHR45641">
    <property type="entry name" value="TETRATRICOPEPTIDE REPEAT PROTEIN (AFU_ORTHOLOGUE AFUA_6G03870)"/>
    <property type="match status" value="1"/>
</dbReference>
<dbReference type="Gene3D" id="1.25.40.10">
    <property type="entry name" value="Tetratricopeptide repeat domain"/>
    <property type="match status" value="2"/>
</dbReference>
<keyword evidence="4" id="KW-0812">Transmembrane</keyword>
<proteinExistence type="predicted"/>
<reference evidence="6 7" key="1">
    <citation type="journal article" date="2017" name="Antonie Van Leeuwenhoek">
        <title>Rhizobium rhizosphaerae sp. nov., a novel species isolated from rice rhizosphere.</title>
        <authorList>
            <person name="Zhao J.J."/>
            <person name="Zhang J."/>
            <person name="Zhang R.J."/>
            <person name="Zhang C.W."/>
            <person name="Yin H.Q."/>
            <person name="Zhang X.X."/>
        </authorList>
    </citation>
    <scope>NUCLEOTIDE SEQUENCE [LARGE SCALE GENOMIC DNA]</scope>
    <source>
        <strain evidence="6 7">E3</strain>
    </source>
</reference>
<dbReference type="AlphaFoldDB" id="K6XVC9"/>